<gene>
    <name evidence="1" type="ORF">MNB_SUP05-9-748</name>
</gene>
<evidence type="ECO:0000313" key="1">
    <source>
        <dbReference type="EMBL" id="SFV84850.1"/>
    </source>
</evidence>
<accession>A0A1W1DT68</accession>
<dbReference type="SUPFAM" id="SSF52343">
    <property type="entry name" value="Ferredoxin reductase-like, C-terminal NADP-linked domain"/>
    <property type="match status" value="1"/>
</dbReference>
<protein>
    <submittedName>
        <fullName evidence="1">Uncharacterized protein</fullName>
    </submittedName>
</protein>
<dbReference type="InterPro" id="IPR039261">
    <property type="entry name" value="FNR_nucleotide-bd"/>
</dbReference>
<organism evidence="1">
    <name type="scientific">hydrothermal vent metagenome</name>
    <dbReference type="NCBI Taxonomy" id="652676"/>
    <lineage>
        <taxon>unclassified sequences</taxon>
        <taxon>metagenomes</taxon>
        <taxon>ecological metagenomes</taxon>
    </lineage>
</organism>
<dbReference type="Gene3D" id="3.40.50.80">
    <property type="entry name" value="Nucleotide-binding domain of ferredoxin-NADP reductase (FNR) module"/>
    <property type="match status" value="1"/>
</dbReference>
<sequence>MSDFDDLTGYEVYACGPPMMVKAAAKTFVEQGMIKDNFFSDAFVFAFTGKK</sequence>
<dbReference type="EMBL" id="FPHX01000132">
    <property type="protein sequence ID" value="SFV84850.1"/>
    <property type="molecule type" value="Genomic_DNA"/>
</dbReference>
<proteinExistence type="predicted"/>
<name>A0A1W1DT68_9ZZZZ</name>
<dbReference type="AlphaFoldDB" id="A0A1W1DT68"/>
<reference evidence="1" key="1">
    <citation type="submission" date="2016-10" db="EMBL/GenBank/DDBJ databases">
        <authorList>
            <person name="de Groot N.N."/>
        </authorList>
    </citation>
    <scope>NUCLEOTIDE SEQUENCE</scope>
</reference>